<dbReference type="InterPro" id="IPR036388">
    <property type="entry name" value="WH-like_DNA-bd_sf"/>
</dbReference>
<dbReference type="Pfam" id="PF09012">
    <property type="entry name" value="FeoC"/>
    <property type="match status" value="1"/>
</dbReference>
<accession>A0A2Z5UUX9</accession>
<feature type="domain" description="Transcriptional regulator HTH-type FeoC" evidence="1">
    <location>
        <begin position="3"/>
        <end position="70"/>
    </location>
</feature>
<dbReference type="OrthoDB" id="467062at2"/>
<evidence type="ECO:0000313" key="2">
    <source>
        <dbReference type="EMBL" id="BBB15456.1"/>
    </source>
</evidence>
<keyword evidence="3" id="KW-1185">Reference proteome</keyword>
<sequence length="79" mass="9032">MASLLDLKKFIAEKKVVNLSLLLQTFQTNKEEIVAILDLLIRKGCVKKCIKTPACATRCFKCQPESFALYQWIEPVTRT</sequence>
<dbReference type="Gene3D" id="1.10.10.10">
    <property type="entry name" value="Winged helix-like DNA-binding domain superfamily/Winged helix DNA-binding domain"/>
    <property type="match status" value="1"/>
</dbReference>
<dbReference type="SUPFAM" id="SSF46785">
    <property type="entry name" value="Winged helix' DNA-binding domain"/>
    <property type="match status" value="1"/>
</dbReference>
<proteinExistence type="predicted"/>
<dbReference type="Proteomes" id="UP000282483">
    <property type="component" value="Chromosome"/>
</dbReference>
<dbReference type="RefSeq" id="WP_126322911.1">
    <property type="nucleotide sequence ID" value="NZ_AP018005.1"/>
</dbReference>
<evidence type="ECO:0000259" key="1">
    <source>
        <dbReference type="Pfam" id="PF09012"/>
    </source>
</evidence>
<name>A0A2Z5UUX9_9COXI</name>
<dbReference type="KEGG" id="rvi:RVIR1_09820"/>
<organism evidence="2 3">
    <name type="scientific">Candidatus Rickettsiella viridis</name>
    <dbReference type="NCBI Taxonomy" id="676208"/>
    <lineage>
        <taxon>Bacteria</taxon>
        <taxon>Pseudomonadati</taxon>
        <taxon>Pseudomonadota</taxon>
        <taxon>Gammaproteobacteria</taxon>
        <taxon>Legionellales</taxon>
        <taxon>Coxiellaceae</taxon>
        <taxon>Rickettsiella</taxon>
    </lineage>
</organism>
<gene>
    <name evidence="2" type="ORF">RVIR1_09820</name>
</gene>
<dbReference type="InterPro" id="IPR036390">
    <property type="entry name" value="WH_DNA-bd_sf"/>
</dbReference>
<reference evidence="2 3" key="1">
    <citation type="submission" date="2017-03" db="EMBL/GenBank/DDBJ databases">
        <title>The genome sequence of Candidatus Rickettsiella viridis.</title>
        <authorList>
            <person name="Nikoh N."/>
            <person name="Tsuchida T."/>
            <person name="Yamaguchi K."/>
            <person name="Maeda T."/>
            <person name="Shigenobu S."/>
            <person name="Fukatsu T."/>
        </authorList>
    </citation>
    <scope>NUCLEOTIDE SEQUENCE [LARGE SCALE GENOMIC DNA]</scope>
    <source>
        <strain evidence="2 3">Ap-RA04</strain>
    </source>
</reference>
<dbReference type="EMBL" id="AP018005">
    <property type="protein sequence ID" value="BBB15456.1"/>
    <property type="molecule type" value="Genomic_DNA"/>
</dbReference>
<dbReference type="AlphaFoldDB" id="A0A2Z5UUX9"/>
<dbReference type="InterPro" id="IPR015102">
    <property type="entry name" value="Tscrpt_reg_HTH_FeoC"/>
</dbReference>
<evidence type="ECO:0000313" key="3">
    <source>
        <dbReference type="Proteomes" id="UP000282483"/>
    </source>
</evidence>
<protein>
    <recommendedName>
        <fullName evidence="1">Transcriptional regulator HTH-type FeoC domain-containing protein</fullName>
    </recommendedName>
</protein>